<dbReference type="RefSeq" id="XP_029721763.2">
    <property type="nucleotide sequence ID" value="XM_029865903.2"/>
</dbReference>
<dbReference type="InterPro" id="IPR013083">
    <property type="entry name" value="Znf_RING/FYVE/PHD"/>
</dbReference>
<keyword evidence="4" id="KW-1185">Reference proteome</keyword>
<proteinExistence type="predicted"/>
<evidence type="ECO:0000313" key="4">
    <source>
        <dbReference type="Proteomes" id="UP000069940"/>
    </source>
</evidence>
<dbReference type="InterPro" id="IPR057251">
    <property type="entry name" value="FP_C"/>
</dbReference>
<reference evidence="4" key="1">
    <citation type="journal article" date="2015" name="Proc. Natl. Acad. Sci. U.S.A.">
        <title>Genome sequence of the Asian Tiger mosquito, Aedes albopictus, reveals insights into its biology, genetics, and evolution.</title>
        <authorList>
            <person name="Chen X.G."/>
            <person name="Jiang X."/>
            <person name="Gu J."/>
            <person name="Xu M."/>
            <person name="Wu Y."/>
            <person name="Deng Y."/>
            <person name="Zhang C."/>
            <person name="Bonizzoni M."/>
            <person name="Dermauw W."/>
            <person name="Vontas J."/>
            <person name="Armbruster P."/>
            <person name="Huang X."/>
            <person name="Yang Y."/>
            <person name="Zhang H."/>
            <person name="He W."/>
            <person name="Peng H."/>
            <person name="Liu Y."/>
            <person name="Wu K."/>
            <person name="Chen J."/>
            <person name="Lirakis M."/>
            <person name="Topalis P."/>
            <person name="Van Leeuwen T."/>
            <person name="Hall A.B."/>
            <person name="Jiang X."/>
            <person name="Thorpe C."/>
            <person name="Mueller R.L."/>
            <person name="Sun C."/>
            <person name="Waterhouse R.M."/>
            <person name="Yan G."/>
            <person name="Tu Z.J."/>
            <person name="Fang X."/>
            <person name="James A.A."/>
        </authorList>
    </citation>
    <scope>NUCLEOTIDE SEQUENCE [LARGE SCALE GENOMIC DNA]</scope>
    <source>
        <strain evidence="4">Foshan</strain>
    </source>
</reference>
<evidence type="ECO:0000259" key="2">
    <source>
        <dbReference type="Pfam" id="PF25298"/>
    </source>
</evidence>
<dbReference type="Proteomes" id="UP000069940">
    <property type="component" value="Unassembled WGS sequence"/>
</dbReference>
<dbReference type="Gene3D" id="3.30.40.10">
    <property type="entry name" value="Zinc/RING finger domain, C3HC4 (zinc finger)"/>
    <property type="match status" value="1"/>
</dbReference>
<feature type="region of interest" description="Disordered" evidence="1">
    <location>
        <begin position="344"/>
        <end position="371"/>
    </location>
</feature>
<organism evidence="3 4">
    <name type="scientific">Aedes albopictus</name>
    <name type="common">Asian tiger mosquito</name>
    <name type="synonym">Stegomyia albopicta</name>
    <dbReference type="NCBI Taxonomy" id="7160"/>
    <lineage>
        <taxon>Eukaryota</taxon>
        <taxon>Metazoa</taxon>
        <taxon>Ecdysozoa</taxon>
        <taxon>Arthropoda</taxon>
        <taxon>Hexapoda</taxon>
        <taxon>Insecta</taxon>
        <taxon>Pterygota</taxon>
        <taxon>Neoptera</taxon>
        <taxon>Endopterygota</taxon>
        <taxon>Diptera</taxon>
        <taxon>Nematocera</taxon>
        <taxon>Culicoidea</taxon>
        <taxon>Culicidae</taxon>
        <taxon>Culicinae</taxon>
        <taxon>Aedini</taxon>
        <taxon>Aedes</taxon>
        <taxon>Stegomyia</taxon>
    </lineage>
</organism>
<dbReference type="Pfam" id="PF25298">
    <property type="entry name" value="Baculo_FP_2nd"/>
    <property type="match status" value="1"/>
</dbReference>
<sequence length="371" mass="41843">MSEEYDKIICFVCEKTEENSERTIECVQCAKSVHFRCKNLRGNAVIKARKRPFYCSIECADMFARSQDPNGFDHIITEIKLLAQSVRESKQESAHLRLAFEQTTQKIDSLVQTTKGIEESQEFLSKQFDALQQDFNGFKKQVCGLQRENERIRTEVAELKYSQGATSSRLDQLEMEMDKVNRGVVANNAIILGIPVQEDENVKTLVIKLGSVVGCALEENNIISAHRLFGKNRSNQSAPILVSFSSAAIKEQLFGKKRTHGPLNAAKLSDSFHASSNRVVIRDELTSFGRELYREAKELQSTVGFKYVWPGRNGKILVKRQDGSRIEEISCKKQVEDMMKMSAKRSLNSSSGLMSTSSSPRLEPASKRLQI</sequence>
<feature type="compositionally biased region" description="Low complexity" evidence="1">
    <location>
        <begin position="346"/>
        <end position="359"/>
    </location>
</feature>
<dbReference type="EnsemblMetazoa" id="AALFPA23_008407.R11355">
    <property type="protein sequence ID" value="AALFPA23_008407.P11355"/>
    <property type="gene ID" value="AALFPA23_008407"/>
</dbReference>
<dbReference type="SUPFAM" id="SSF57903">
    <property type="entry name" value="FYVE/PHD zinc finger"/>
    <property type="match status" value="1"/>
</dbReference>
<reference evidence="3" key="2">
    <citation type="submission" date="2025-05" db="UniProtKB">
        <authorList>
            <consortium name="EnsemblMetazoa"/>
        </authorList>
    </citation>
    <scope>IDENTIFICATION</scope>
    <source>
        <strain evidence="3">Foshan</strain>
    </source>
</reference>
<dbReference type="CDD" id="cd15489">
    <property type="entry name" value="PHD_SF"/>
    <property type="match status" value="1"/>
</dbReference>
<name>A0ABM1YEF4_AEDAL</name>
<evidence type="ECO:0000256" key="1">
    <source>
        <dbReference type="SAM" id="MobiDB-lite"/>
    </source>
</evidence>
<dbReference type="GeneID" id="115262959"/>
<protein>
    <recommendedName>
        <fullName evidence="2">FP protein C-terminal domain-containing protein</fullName>
    </recommendedName>
</protein>
<dbReference type="InterPro" id="IPR011011">
    <property type="entry name" value="Znf_FYVE_PHD"/>
</dbReference>
<feature type="domain" description="FP protein C-terminal" evidence="2">
    <location>
        <begin position="286"/>
        <end position="338"/>
    </location>
</feature>
<dbReference type="SUPFAM" id="SSF57997">
    <property type="entry name" value="Tropomyosin"/>
    <property type="match status" value="1"/>
</dbReference>
<evidence type="ECO:0000313" key="3">
    <source>
        <dbReference type="EnsemblMetazoa" id="AALFPA23_008407.P11355"/>
    </source>
</evidence>
<accession>A0ABM1YEF4</accession>